<dbReference type="InterPro" id="IPR045653">
    <property type="entry name" value="DUF6396"/>
</dbReference>
<sequence>MRRFLLLTMLLLTACDSRSTYTYMKKDPHVKSLDEIKADLAFTCEHEQFPSPSTEADVLFQYARWLQKNNQLKEDKSVDVEIERLYRIAAENGHYKANINLQNGATRGHFQLRGDEHLRLSERLINDGVATGYNFIGIFLQQGSAGLKEDQEMALRYFRKAADKGSAEAQAYVAEKLAPSNMAPDIARQMRRCAAEQGNGVAARALGVNLQGKEQYQEALVAFQLGVVAGDSTSAGFLSDGFRNPPPEDELNYLAQKEDLERAERYEKIWRILHNYSYANPKVPEINEILPLPPAPLPAWDGKLQWLEARLANIPPEKPSPALINQLAKAMVLDPATGKPLPGSPSFSENLFLEPTCGSGQACPQSGYWRIKWNGHGRYYLSQDNPPRYFKQGEIMPKAKINFDRERMWPFPPKYVKTERGVTWGLLG</sequence>
<name>A0A0A0RGM9_PSEWB</name>
<protein>
    <submittedName>
        <fullName evidence="2">Putative lipoprotein</fullName>
    </submittedName>
</protein>
<organism evidence="2">
    <name type="scientific">Pseudomonas sp. (strain WBC-3)</name>
    <dbReference type="NCBI Taxonomy" id="165468"/>
    <lineage>
        <taxon>Bacteria</taxon>
        <taxon>Pseudomonadati</taxon>
        <taxon>Pseudomonadota</taxon>
        <taxon>Gammaproteobacteria</taxon>
        <taxon>Pseudomonadales</taxon>
        <taxon>Pseudomonadaceae</taxon>
        <taxon>Pseudomonas</taxon>
    </lineage>
</organism>
<dbReference type="EMBL" id="KM019215">
    <property type="protein sequence ID" value="AIV98007.1"/>
    <property type="molecule type" value="Genomic_DNA"/>
</dbReference>
<evidence type="ECO:0000259" key="1">
    <source>
        <dbReference type="Pfam" id="PF19933"/>
    </source>
</evidence>
<dbReference type="InterPro" id="IPR011990">
    <property type="entry name" value="TPR-like_helical_dom_sf"/>
</dbReference>
<dbReference type="SUPFAM" id="SSF81901">
    <property type="entry name" value="HCP-like"/>
    <property type="match status" value="1"/>
</dbReference>
<accession>A0A0A0RGM9</accession>
<evidence type="ECO:0000313" key="2">
    <source>
        <dbReference type="EMBL" id="AIV98007.1"/>
    </source>
</evidence>
<proteinExistence type="predicted"/>
<keyword evidence="2" id="KW-0449">Lipoprotein</keyword>
<dbReference type="PROSITE" id="PS51257">
    <property type="entry name" value="PROKAR_LIPOPROTEIN"/>
    <property type="match status" value="1"/>
</dbReference>
<dbReference type="Pfam" id="PF19933">
    <property type="entry name" value="DUF6396"/>
    <property type="match status" value="1"/>
</dbReference>
<feature type="domain" description="DUF6396" evidence="1">
    <location>
        <begin position="234"/>
        <end position="341"/>
    </location>
</feature>
<dbReference type="AlphaFoldDB" id="A0A0A0RGM9"/>
<dbReference type="InterPro" id="IPR006597">
    <property type="entry name" value="Sel1-like"/>
</dbReference>
<gene>
    <name evidence="2" type="ORF">WBC3-000007</name>
</gene>
<dbReference type="SMART" id="SM00671">
    <property type="entry name" value="SEL1"/>
    <property type="match status" value="1"/>
</dbReference>
<reference evidence="2" key="1">
    <citation type="journal article" date="2015" name="Appl. Environ. Microbiol.">
        <title>Transcriptional activation of multiple operons involved in para-nitrophenol degradation by Pseudomonas sp. Strain WBC-3.</title>
        <authorList>
            <person name="Zhang W.M."/>
            <person name="Zhang J.J."/>
            <person name="Jiang X."/>
            <person name="Chao H."/>
            <person name="Zhou N.Y."/>
        </authorList>
    </citation>
    <scope>NUCLEOTIDE SEQUENCE</scope>
    <source>
        <strain evidence="2">WBC-3</strain>
    </source>
</reference>
<dbReference type="Gene3D" id="1.25.40.10">
    <property type="entry name" value="Tetratricopeptide repeat domain"/>
    <property type="match status" value="1"/>
</dbReference>